<keyword evidence="4" id="KW-0460">Magnesium</keyword>
<keyword evidence="3" id="KW-0378">Hydrolase</keyword>
<dbReference type="Gene3D" id="3.40.50.1000">
    <property type="entry name" value="HAD superfamily/HAD-like"/>
    <property type="match status" value="1"/>
</dbReference>
<dbReference type="PANTHER" id="PTHR12103">
    <property type="entry name" value="5'-NUCLEOTIDASE DOMAIN-CONTAINING"/>
    <property type="match status" value="1"/>
</dbReference>
<reference evidence="5" key="1">
    <citation type="journal article" date="2015" name="Insect Biochem. Mol. Biol.">
        <title>An insight into the sialome of the horse fly, Tabanus bromius.</title>
        <authorList>
            <person name="Ribeiro J.M."/>
            <person name="Kazimirova M."/>
            <person name="Takac P."/>
            <person name="Andersen J.F."/>
            <person name="Francischetti I.M."/>
        </authorList>
    </citation>
    <scope>NUCLEOTIDE SEQUENCE</scope>
</reference>
<dbReference type="Pfam" id="PF05761">
    <property type="entry name" value="5_nucleotid"/>
    <property type="match status" value="1"/>
</dbReference>
<evidence type="ECO:0000256" key="2">
    <source>
        <dbReference type="ARBA" id="ARBA00022723"/>
    </source>
</evidence>
<dbReference type="SUPFAM" id="SSF56784">
    <property type="entry name" value="HAD-like"/>
    <property type="match status" value="1"/>
</dbReference>
<dbReference type="PANTHER" id="PTHR12103:SF38">
    <property type="entry name" value="5'-NUCLEOTIDASE DOMAIN-CONTAINING PROTEIN 1"/>
    <property type="match status" value="1"/>
</dbReference>
<dbReference type="GO" id="GO:0046872">
    <property type="term" value="F:metal ion binding"/>
    <property type="evidence" value="ECO:0007669"/>
    <property type="project" value="UniProtKB-KW"/>
</dbReference>
<name>A0A0K8TLK8_TABBR</name>
<dbReference type="InterPro" id="IPR036412">
    <property type="entry name" value="HAD-like_sf"/>
</dbReference>
<dbReference type="GO" id="GO:0008253">
    <property type="term" value="F:5'-nucleotidase activity"/>
    <property type="evidence" value="ECO:0007669"/>
    <property type="project" value="TreeGrafter"/>
</dbReference>
<organism evidence="5">
    <name type="scientific">Tabanus bromius</name>
    <name type="common">Band-eyed brown horse fly</name>
    <dbReference type="NCBI Taxonomy" id="304241"/>
    <lineage>
        <taxon>Eukaryota</taxon>
        <taxon>Metazoa</taxon>
        <taxon>Ecdysozoa</taxon>
        <taxon>Arthropoda</taxon>
        <taxon>Hexapoda</taxon>
        <taxon>Insecta</taxon>
        <taxon>Pterygota</taxon>
        <taxon>Neoptera</taxon>
        <taxon>Endopterygota</taxon>
        <taxon>Diptera</taxon>
        <taxon>Brachycera</taxon>
        <taxon>Tabanomorpha</taxon>
        <taxon>Tabanoidea</taxon>
        <taxon>Tabanidae</taxon>
        <taxon>Tabanus</taxon>
    </lineage>
</organism>
<evidence type="ECO:0000256" key="3">
    <source>
        <dbReference type="ARBA" id="ARBA00022801"/>
    </source>
</evidence>
<sequence length="423" mass="48716">MTPTTTVKFNDYDIIGFDLDNTLLRYNIPEMARLIYDLLANYLVENYGLSKELRKPIDDDIDFIQKGLFVDVERGNILHLSKNGYISRACHGMKELTRDEISAAYGPDQVWDIGKKYAVSPLDTWNGPLSRTVRAFLDTFDSPVSLLYARVIESVEISKKIEVNKVWSCILSGLIHIYSRENYANGKSQYFDAMRSDTKRYVLKTSPHVIEWLRELRKTKTTYLLTGSHIDFANCTASYALGKNWRELFDIVVCFGRKPGFFTMKNNFFNLIDAEEVKELSSGLKLNEVYSQGNFAMLQKALSTKFNLDSPKCLYVGDNVLQDVYTPATFTNSDSIAVIEELLCELPDSEHKEGFPYKSKLWGSYFGTIRNPTIWMNFIEKYSAICVPTIDYVAKNSLNHEYNRFQREEIKLDGFYPHPPKLQ</sequence>
<evidence type="ECO:0000256" key="4">
    <source>
        <dbReference type="ARBA" id="ARBA00022842"/>
    </source>
</evidence>
<evidence type="ECO:0000256" key="1">
    <source>
        <dbReference type="ARBA" id="ARBA00009589"/>
    </source>
</evidence>
<proteinExistence type="evidence at transcript level"/>
<keyword evidence="2" id="KW-0479">Metal-binding</keyword>
<comment type="similarity">
    <text evidence="1">Belongs to the 5'(3')-deoxyribonucleotidase family.</text>
</comment>
<dbReference type="AlphaFoldDB" id="A0A0K8TLK8"/>
<protein>
    <submittedName>
        <fullName evidence="5">Putative imp-gmp specific 5'-nucleotidase</fullName>
    </submittedName>
</protein>
<dbReference type="EMBL" id="GDAI01002798">
    <property type="protein sequence ID" value="JAI14805.1"/>
    <property type="molecule type" value="mRNA"/>
</dbReference>
<dbReference type="InterPro" id="IPR008380">
    <property type="entry name" value="HAD-SF_hydro_IG_5-nucl"/>
</dbReference>
<evidence type="ECO:0000313" key="5">
    <source>
        <dbReference type="EMBL" id="JAI14805.1"/>
    </source>
</evidence>
<accession>A0A0K8TLK8</accession>
<dbReference type="InterPro" id="IPR023214">
    <property type="entry name" value="HAD_sf"/>
</dbReference>